<feature type="domain" description="Cytochrome c" evidence="6">
    <location>
        <begin position="25"/>
        <end position="122"/>
    </location>
</feature>
<evidence type="ECO:0000256" key="3">
    <source>
        <dbReference type="ARBA" id="ARBA00023004"/>
    </source>
</evidence>
<dbReference type="GO" id="GO:0046872">
    <property type="term" value="F:metal ion binding"/>
    <property type="evidence" value="ECO:0007669"/>
    <property type="project" value="UniProtKB-KW"/>
</dbReference>
<evidence type="ECO:0000313" key="8">
    <source>
        <dbReference type="Proteomes" id="UP000219993"/>
    </source>
</evidence>
<feature type="signal peptide" evidence="5">
    <location>
        <begin position="1"/>
        <end position="22"/>
    </location>
</feature>
<proteinExistence type="predicted"/>
<dbReference type="InterPro" id="IPR036909">
    <property type="entry name" value="Cyt_c-like_dom_sf"/>
</dbReference>
<dbReference type="NCBIfam" id="TIGR02276">
    <property type="entry name" value="beta_rpt_yvtn"/>
    <property type="match status" value="1"/>
</dbReference>
<dbReference type="KEGG" id="hbe:BEI_2584"/>
<keyword evidence="5" id="KW-0732">Signal</keyword>
<evidence type="ECO:0000259" key="6">
    <source>
        <dbReference type="PROSITE" id="PS51007"/>
    </source>
</evidence>
<keyword evidence="2 4" id="KW-0479">Metal-binding</keyword>
<dbReference type="OrthoDB" id="9757546at2"/>
<dbReference type="Gene3D" id="1.10.760.10">
    <property type="entry name" value="Cytochrome c-like domain"/>
    <property type="match status" value="1"/>
</dbReference>
<dbReference type="Pfam" id="PF02239">
    <property type="entry name" value="Cytochrom_D1"/>
    <property type="match status" value="1"/>
</dbReference>
<gene>
    <name evidence="7" type="ORF">BEI_2584</name>
</gene>
<dbReference type="EMBL" id="CP021435">
    <property type="protein sequence ID" value="ATJ83571.1"/>
    <property type="molecule type" value="Genomic_DNA"/>
</dbReference>
<dbReference type="InterPro" id="IPR051200">
    <property type="entry name" value="Host-pathogen_enzymatic-act"/>
</dbReference>
<dbReference type="SUPFAM" id="SSF46626">
    <property type="entry name" value="Cytochrome c"/>
    <property type="match status" value="1"/>
</dbReference>
<evidence type="ECO:0000256" key="4">
    <source>
        <dbReference type="PROSITE-ProRule" id="PRU00433"/>
    </source>
</evidence>
<evidence type="ECO:0000256" key="5">
    <source>
        <dbReference type="SAM" id="SignalP"/>
    </source>
</evidence>
<keyword evidence="8" id="KW-1185">Reference proteome</keyword>
<dbReference type="InterPro" id="IPR011964">
    <property type="entry name" value="YVTN_b-propeller_repeat"/>
</dbReference>
<dbReference type="Proteomes" id="UP000219993">
    <property type="component" value="Chromosome"/>
</dbReference>
<accession>A0A291P9N0</accession>
<reference evidence="7 8" key="1">
    <citation type="journal article" date="2017" name="Sci. Rep.">
        <title>Revealing the Saline Adaptation Strategies of the Halophilic Bacterium Halomonas beimenensis through High-throughput Omics and Transposon Mutagenesis Approaches.</title>
        <authorList>
            <person name="Chen Y.H."/>
            <person name="Lin S.S."/>
            <person name="Shyu Y.T."/>
        </authorList>
    </citation>
    <scope>NUCLEOTIDE SEQUENCE [LARGE SCALE GENOMIC DNA]</scope>
    <source>
        <strain evidence="7 8">NTU-111</strain>
    </source>
</reference>
<dbReference type="SUPFAM" id="SSF50974">
    <property type="entry name" value="Nitrous oxide reductase, N-terminal domain"/>
    <property type="match status" value="1"/>
</dbReference>
<feature type="chain" id="PRO_5012606623" description="Cytochrome c domain-containing protein" evidence="5">
    <location>
        <begin position="23"/>
        <end position="481"/>
    </location>
</feature>
<dbReference type="Pfam" id="PF13442">
    <property type="entry name" value="Cytochrome_CBB3"/>
    <property type="match status" value="1"/>
</dbReference>
<name>A0A291P9N0_9GAMM</name>
<dbReference type="GO" id="GO:0009055">
    <property type="term" value="F:electron transfer activity"/>
    <property type="evidence" value="ECO:0007669"/>
    <property type="project" value="InterPro"/>
</dbReference>
<keyword evidence="3 4" id="KW-0408">Iron</keyword>
<dbReference type="PANTHER" id="PTHR47197">
    <property type="entry name" value="PROTEIN NIRF"/>
    <property type="match status" value="1"/>
</dbReference>
<dbReference type="RefSeq" id="WP_097789874.1">
    <property type="nucleotide sequence ID" value="NZ_BAAADT010000027.1"/>
</dbReference>
<evidence type="ECO:0000256" key="2">
    <source>
        <dbReference type="ARBA" id="ARBA00022723"/>
    </source>
</evidence>
<dbReference type="InterPro" id="IPR015943">
    <property type="entry name" value="WD40/YVTN_repeat-like_dom_sf"/>
</dbReference>
<dbReference type="InterPro" id="IPR009056">
    <property type="entry name" value="Cyt_c-like_dom"/>
</dbReference>
<dbReference type="PROSITE" id="PS51007">
    <property type="entry name" value="CYTC"/>
    <property type="match status" value="1"/>
</dbReference>
<keyword evidence="1 4" id="KW-0349">Heme</keyword>
<dbReference type="InterPro" id="IPR011045">
    <property type="entry name" value="N2O_reductase_N"/>
</dbReference>
<dbReference type="PANTHER" id="PTHR47197:SF3">
    <property type="entry name" value="DIHYDRO-HEME D1 DEHYDROGENASE"/>
    <property type="match status" value="1"/>
</dbReference>
<evidence type="ECO:0000313" key="7">
    <source>
        <dbReference type="EMBL" id="ATJ83571.1"/>
    </source>
</evidence>
<sequence length="481" mass="50338">MKPALLPWLAASLLASSAPVLAAPQANAEGAELYARHCADCHQPNGEGLSGIFPPHRGHVGALYAARGTPDGRHYLGQVVLNGLTGPITVKDETYDGNMPAWEGALPPGEIAAVLNFMLLELDPAGLPDDFRPYTAEDIADLSREDLDGQDVRRLRQGLDRFGEQATPTVAKAETPAEDTTPLPLESLFPQAIQVAVQNSGLVTVLPSGEAWPGIEGAHYDALSPDGTRLLVSGFKTGNVYLLDARSGDVEATLPVGGVAQGVKISPDGRLGLAALPDGNRVAVIDMEEGVLIDQIPVGPEPHNSVFSEDGDLAYVTLQGGGAIAVVDMRQLAKRDEIATPGLETPHNLDISADGRRLWIRDFVGRVGVLDLETEEMLKTLAVGNGHGGIDVIPGGAYVATGAIADSTISVIDARDLTLAAEVEVGSGPHGVRASRDGRYLYASITADDTVAVIDTRTLKVVARVPAGGAFPFWIAVPGNP</sequence>
<dbReference type="AlphaFoldDB" id="A0A291P9N0"/>
<evidence type="ECO:0000256" key="1">
    <source>
        <dbReference type="ARBA" id="ARBA00022617"/>
    </source>
</evidence>
<dbReference type="GO" id="GO:0020037">
    <property type="term" value="F:heme binding"/>
    <property type="evidence" value="ECO:0007669"/>
    <property type="project" value="InterPro"/>
</dbReference>
<dbReference type="Gene3D" id="2.130.10.10">
    <property type="entry name" value="YVTN repeat-like/Quinoprotein amine dehydrogenase"/>
    <property type="match status" value="2"/>
</dbReference>
<organism evidence="7 8">
    <name type="scientific">Halomonas beimenensis</name>
    <dbReference type="NCBI Taxonomy" id="475662"/>
    <lineage>
        <taxon>Bacteria</taxon>
        <taxon>Pseudomonadati</taxon>
        <taxon>Pseudomonadota</taxon>
        <taxon>Gammaproteobacteria</taxon>
        <taxon>Oceanospirillales</taxon>
        <taxon>Halomonadaceae</taxon>
        <taxon>Halomonas</taxon>
    </lineage>
</organism>
<protein>
    <recommendedName>
        <fullName evidence="6">Cytochrome c domain-containing protein</fullName>
    </recommendedName>
</protein>